<evidence type="ECO:0000256" key="1">
    <source>
        <dbReference type="ARBA" id="ARBA00004155"/>
    </source>
</evidence>
<proteinExistence type="inferred from homology"/>
<organism evidence="12 13">
    <name type="scientific">Patella caerulea</name>
    <name type="common">Rayed Mediterranean limpet</name>
    <dbReference type="NCBI Taxonomy" id="87958"/>
    <lineage>
        <taxon>Eukaryota</taxon>
        <taxon>Metazoa</taxon>
        <taxon>Spiralia</taxon>
        <taxon>Lophotrochozoa</taxon>
        <taxon>Mollusca</taxon>
        <taxon>Gastropoda</taxon>
        <taxon>Patellogastropoda</taxon>
        <taxon>Patelloidea</taxon>
        <taxon>Patellidae</taxon>
        <taxon>Patella</taxon>
    </lineage>
</organism>
<dbReference type="Proteomes" id="UP001347796">
    <property type="component" value="Unassembled WGS sequence"/>
</dbReference>
<feature type="region of interest" description="Disordered" evidence="10">
    <location>
        <begin position="239"/>
        <end position="261"/>
    </location>
</feature>
<keyword evidence="8" id="KW-0458">Lysosome</keyword>
<name>A0AAN8PVP5_PATCE</name>
<accession>A0AAN8PVP5</accession>
<dbReference type="GO" id="GO:0005765">
    <property type="term" value="C:lysosomal membrane"/>
    <property type="evidence" value="ECO:0007669"/>
    <property type="project" value="UniProtKB-SubCell"/>
</dbReference>
<feature type="transmembrane region" description="Helical" evidence="11">
    <location>
        <begin position="45"/>
        <end position="71"/>
    </location>
</feature>
<keyword evidence="13" id="KW-1185">Reference proteome</keyword>
<evidence type="ECO:0000256" key="3">
    <source>
        <dbReference type="ARBA" id="ARBA00022448"/>
    </source>
</evidence>
<keyword evidence="9" id="KW-0170">Cobalt</keyword>
<dbReference type="EMBL" id="JAZGQO010000008">
    <property type="protein sequence ID" value="KAK6180086.1"/>
    <property type="molecule type" value="Genomic_DNA"/>
</dbReference>
<evidence type="ECO:0000313" key="13">
    <source>
        <dbReference type="Proteomes" id="UP001347796"/>
    </source>
</evidence>
<feature type="transmembrane region" description="Helical" evidence="11">
    <location>
        <begin position="140"/>
        <end position="158"/>
    </location>
</feature>
<evidence type="ECO:0000256" key="11">
    <source>
        <dbReference type="SAM" id="Phobius"/>
    </source>
</evidence>
<feature type="transmembrane region" description="Helical" evidence="11">
    <location>
        <begin position="362"/>
        <end position="392"/>
    </location>
</feature>
<evidence type="ECO:0000256" key="7">
    <source>
        <dbReference type="ARBA" id="ARBA00023136"/>
    </source>
</evidence>
<dbReference type="InterPro" id="IPR006876">
    <property type="entry name" value="LMBR1-like_membr_prot"/>
</dbReference>
<keyword evidence="6 11" id="KW-1133">Transmembrane helix</keyword>
<feature type="transmembrane region" description="Helical" evidence="11">
    <location>
        <begin position="404"/>
        <end position="424"/>
    </location>
</feature>
<evidence type="ECO:0000256" key="2">
    <source>
        <dbReference type="ARBA" id="ARBA00009901"/>
    </source>
</evidence>
<dbReference type="PANTHER" id="PTHR16130">
    <property type="entry name" value="LYSOSOMAL COBALAMIN TRANSPORTER-RELATED"/>
    <property type="match status" value="1"/>
</dbReference>
<dbReference type="GO" id="GO:0072665">
    <property type="term" value="P:protein localization to vacuole"/>
    <property type="evidence" value="ECO:0007669"/>
    <property type="project" value="TreeGrafter"/>
</dbReference>
<dbReference type="PANTHER" id="PTHR16130:SF2">
    <property type="entry name" value="LYSOSOMAL COBALAMIN TRANSPORT ESCORT PROTEIN LMBD1"/>
    <property type="match status" value="1"/>
</dbReference>
<protein>
    <recommendedName>
        <fullName evidence="14">Lysosomal cobalamin transporter</fullName>
    </recommendedName>
</protein>
<feature type="transmembrane region" description="Helical" evidence="11">
    <location>
        <begin position="479"/>
        <end position="501"/>
    </location>
</feature>
<evidence type="ECO:0008006" key="14">
    <source>
        <dbReference type="Google" id="ProtNLM"/>
    </source>
</evidence>
<feature type="transmembrane region" description="Helical" evidence="11">
    <location>
        <begin position="96"/>
        <end position="120"/>
    </location>
</feature>
<comment type="similarity">
    <text evidence="2">Belongs to the LIMR family. LMBRD1 subfamily.</text>
</comment>
<evidence type="ECO:0000256" key="10">
    <source>
        <dbReference type="SAM" id="MobiDB-lite"/>
    </source>
</evidence>
<evidence type="ECO:0000256" key="9">
    <source>
        <dbReference type="ARBA" id="ARBA00023285"/>
    </source>
</evidence>
<dbReference type="Pfam" id="PF04791">
    <property type="entry name" value="LMBR1"/>
    <property type="match status" value="1"/>
</dbReference>
<dbReference type="GO" id="GO:0031419">
    <property type="term" value="F:cobalamin binding"/>
    <property type="evidence" value="ECO:0007669"/>
    <property type="project" value="UniProtKB-KW"/>
</dbReference>
<evidence type="ECO:0000256" key="6">
    <source>
        <dbReference type="ARBA" id="ARBA00022989"/>
    </source>
</evidence>
<evidence type="ECO:0000313" key="12">
    <source>
        <dbReference type="EMBL" id="KAK6180086.1"/>
    </source>
</evidence>
<feature type="compositionally biased region" description="Basic residues" evidence="10">
    <location>
        <begin position="247"/>
        <end position="257"/>
    </location>
</feature>
<keyword evidence="3" id="KW-0813">Transport</keyword>
<sequence>MAIPSFVLAAGWIPFVVILVCILIFSASYIRYYMSKYDSELSSTLAAIFALAVALFTTALIPVDIFLVSYMKNSNGDYEDWANSSSVRKEIERSVLYAYLSLYCLVAFCIFILLPFIYFFYEEKDEASTCKSRCCTALKYLIVFIIFAAVLCFVGAFVPTKSLPKANSTEWKQIEALIKDMGHNGGEDAISFTISVLSLIGMFSLILYTAYGMSSLPIGLIRGRLDAKKERMEIQDQCESTGEEIRRKRNQGRKRLTKRDETRVKKLEESEHLMERRLRHLLAKENSCVNKCLKFLRPFEMVFGILISLIGLLVFISLLLSNIDKAIHSGGYKMGYALPERHLPNPIDIVLVYSQKVFPLDYILMCGVVVYFVFCSMSGIRNMGIWFFWIRIYKIRVRRTRPQGLLMLCMILMFIILAINIMLYELTPQYSSFGSQHYRINSTSPLEPCTTAVSTEYCTATQMVVLLTRFFYKMSFFGAAYYFGTWIFLGVFLIGFIVAVVRGRRSSISGDVEDSDFEESDEELISG</sequence>
<evidence type="ECO:0000256" key="8">
    <source>
        <dbReference type="ARBA" id="ARBA00023228"/>
    </source>
</evidence>
<evidence type="ECO:0000256" key="5">
    <source>
        <dbReference type="ARBA" id="ARBA00022692"/>
    </source>
</evidence>
<gene>
    <name evidence="12" type="ORF">SNE40_012298</name>
</gene>
<evidence type="ECO:0000256" key="4">
    <source>
        <dbReference type="ARBA" id="ARBA00022628"/>
    </source>
</evidence>
<keyword evidence="4" id="KW-0846">Cobalamin</keyword>
<comment type="subcellular location">
    <subcellularLocation>
        <location evidence="1">Lysosome membrane</location>
        <topology evidence="1">Multi-pass membrane protein</topology>
    </subcellularLocation>
</comment>
<dbReference type="InterPro" id="IPR050854">
    <property type="entry name" value="LMBD1_LysCbl_Transport"/>
</dbReference>
<feature type="transmembrane region" description="Helical" evidence="11">
    <location>
        <begin position="12"/>
        <end position="33"/>
    </location>
</feature>
<comment type="caution">
    <text evidence="12">The sequence shown here is derived from an EMBL/GenBank/DDBJ whole genome shotgun (WGS) entry which is preliminary data.</text>
</comment>
<dbReference type="AlphaFoldDB" id="A0AAN8PVP5"/>
<keyword evidence="7 11" id="KW-0472">Membrane</keyword>
<feature type="transmembrane region" description="Helical" evidence="11">
    <location>
        <begin position="189"/>
        <end position="211"/>
    </location>
</feature>
<reference evidence="12 13" key="1">
    <citation type="submission" date="2024-01" db="EMBL/GenBank/DDBJ databases">
        <title>The genome of the rayed Mediterranean limpet Patella caerulea (Linnaeus, 1758).</title>
        <authorList>
            <person name="Anh-Thu Weber A."/>
            <person name="Halstead-Nussloch G."/>
        </authorList>
    </citation>
    <scope>NUCLEOTIDE SEQUENCE [LARGE SCALE GENOMIC DNA]</scope>
    <source>
        <strain evidence="12">AATW-2023a</strain>
        <tissue evidence="12">Whole specimen</tissue>
    </source>
</reference>
<feature type="transmembrane region" description="Helical" evidence="11">
    <location>
        <begin position="301"/>
        <end position="320"/>
    </location>
</feature>
<keyword evidence="5 11" id="KW-0812">Transmembrane</keyword>